<dbReference type="HOGENOM" id="CLU_3120416_0_0_11"/>
<dbReference type="STRING" id="1415166.NONO_c70110"/>
<sequence length="50" mass="5164">MIGLTIAAGLPLSVLIWAICWPLPTTGSTDENGDSHDPGDSPDPYSAPRG</sequence>
<keyword evidence="3" id="KW-1185">Reference proteome</keyword>
<proteinExistence type="predicted"/>
<dbReference type="KEGG" id="nno:NONO_c70110"/>
<organism evidence="2 3">
    <name type="scientific">Nocardia nova SH22a</name>
    <dbReference type="NCBI Taxonomy" id="1415166"/>
    <lineage>
        <taxon>Bacteria</taxon>
        <taxon>Bacillati</taxon>
        <taxon>Actinomycetota</taxon>
        <taxon>Actinomycetes</taxon>
        <taxon>Mycobacteriales</taxon>
        <taxon>Nocardiaceae</taxon>
        <taxon>Nocardia</taxon>
    </lineage>
</organism>
<evidence type="ECO:0000256" key="1">
    <source>
        <dbReference type="SAM" id="MobiDB-lite"/>
    </source>
</evidence>
<evidence type="ECO:0000313" key="2">
    <source>
        <dbReference type="EMBL" id="AHH21772.1"/>
    </source>
</evidence>
<evidence type="ECO:0000313" key="3">
    <source>
        <dbReference type="Proteomes" id="UP000019150"/>
    </source>
</evidence>
<name>W5TR74_9NOCA</name>
<gene>
    <name evidence="2" type="ORF">NONO_c70110</name>
</gene>
<dbReference type="Proteomes" id="UP000019150">
    <property type="component" value="Chromosome"/>
</dbReference>
<accession>W5TR74</accession>
<feature type="region of interest" description="Disordered" evidence="1">
    <location>
        <begin position="27"/>
        <end position="50"/>
    </location>
</feature>
<protein>
    <submittedName>
        <fullName evidence="2">Uncharacterized protein</fullName>
    </submittedName>
</protein>
<reference evidence="2 3" key="1">
    <citation type="journal article" date="2014" name="Appl. Environ. Microbiol.">
        <title>Insights into the Microbial Degradation of Rubber and Gutta-Percha by Analysis of the Complete Genome of Nocardia nova SH22a.</title>
        <authorList>
            <person name="Luo Q."/>
            <person name="Hiessl S."/>
            <person name="Poehlein A."/>
            <person name="Daniel R."/>
            <person name="Steinbuchel A."/>
        </authorList>
    </citation>
    <scope>NUCLEOTIDE SEQUENCE [LARGE SCALE GENOMIC DNA]</scope>
    <source>
        <strain evidence="2">SH22a</strain>
    </source>
</reference>
<dbReference type="EMBL" id="CP006850">
    <property type="protein sequence ID" value="AHH21772.1"/>
    <property type="molecule type" value="Genomic_DNA"/>
</dbReference>
<dbReference type="AlphaFoldDB" id="W5TR74"/>